<evidence type="ECO:0000259" key="3">
    <source>
        <dbReference type="PROSITE" id="PS50111"/>
    </source>
</evidence>
<dbReference type="Proteomes" id="UP000006272">
    <property type="component" value="Unassembled WGS sequence"/>
</dbReference>
<dbReference type="SUPFAM" id="SSF58104">
    <property type="entry name" value="Methyl-accepting chemotaxis protein (MCP) signaling domain"/>
    <property type="match status" value="1"/>
</dbReference>
<organism evidence="4 5">
    <name type="scientific">Solidesulfovibrio magneticus str. Maddingley MBC34</name>
    <dbReference type="NCBI Taxonomy" id="1206767"/>
    <lineage>
        <taxon>Bacteria</taxon>
        <taxon>Pseudomonadati</taxon>
        <taxon>Thermodesulfobacteriota</taxon>
        <taxon>Desulfovibrionia</taxon>
        <taxon>Desulfovibrionales</taxon>
        <taxon>Desulfovibrionaceae</taxon>
        <taxon>Solidesulfovibrio</taxon>
    </lineage>
</organism>
<dbReference type="PATRIC" id="fig|1206767.3.peg.297"/>
<dbReference type="PANTHER" id="PTHR32089">
    <property type="entry name" value="METHYL-ACCEPTING CHEMOTAXIS PROTEIN MCPB"/>
    <property type="match status" value="1"/>
</dbReference>
<comment type="caution">
    <text evidence="4">The sequence shown here is derived from an EMBL/GenBank/DDBJ whole genome shotgun (WGS) entry which is preliminary data.</text>
</comment>
<dbReference type="Pfam" id="PF00015">
    <property type="entry name" value="MCPsignal"/>
    <property type="match status" value="1"/>
</dbReference>
<dbReference type="AlphaFoldDB" id="K6GVP8"/>
<dbReference type="EMBL" id="ALAO01000037">
    <property type="protein sequence ID" value="EKO40930.1"/>
    <property type="molecule type" value="Genomic_DNA"/>
</dbReference>
<feature type="domain" description="Methyl-accepting transducer" evidence="3">
    <location>
        <begin position="1"/>
        <end position="91"/>
    </location>
</feature>
<name>K6GVP8_9BACT</name>
<keyword evidence="1 2" id="KW-0807">Transducer</keyword>
<evidence type="ECO:0000256" key="2">
    <source>
        <dbReference type="PROSITE-ProRule" id="PRU00284"/>
    </source>
</evidence>
<dbReference type="PROSITE" id="PS50111">
    <property type="entry name" value="CHEMOTAXIS_TRANSDUC_2"/>
    <property type="match status" value="1"/>
</dbReference>
<evidence type="ECO:0000256" key="1">
    <source>
        <dbReference type="ARBA" id="ARBA00023224"/>
    </source>
</evidence>
<sequence>KLAEKTMTATKDVAGFITTMQQSVRRNSAKTDETTRAIAAGTDKAHASGVMLEEIVGIVSRTSDQIRSMAAAAEEQSATTEQMRQTAEEISRISHDTSDAMAASARAVTSLAGQARELETVISGLETGQAALPA</sequence>
<protein>
    <submittedName>
        <fullName evidence="4">Methyl-accepting chemotaxis protein</fullName>
    </submittedName>
</protein>
<evidence type="ECO:0000313" key="4">
    <source>
        <dbReference type="EMBL" id="EKO40930.1"/>
    </source>
</evidence>
<dbReference type="GO" id="GO:0007165">
    <property type="term" value="P:signal transduction"/>
    <property type="evidence" value="ECO:0007669"/>
    <property type="project" value="UniProtKB-KW"/>
</dbReference>
<accession>K6GVP8</accession>
<dbReference type="PANTHER" id="PTHR32089:SF112">
    <property type="entry name" value="LYSOZYME-LIKE PROTEIN-RELATED"/>
    <property type="match status" value="1"/>
</dbReference>
<evidence type="ECO:0000313" key="5">
    <source>
        <dbReference type="Proteomes" id="UP000006272"/>
    </source>
</evidence>
<gene>
    <name evidence="4" type="ORF">B193_0320</name>
</gene>
<dbReference type="InterPro" id="IPR004089">
    <property type="entry name" value="MCPsignal_dom"/>
</dbReference>
<reference evidence="4 5" key="1">
    <citation type="submission" date="2012-07" db="EMBL/GenBank/DDBJ databases">
        <title>Draft genome sequence of Desulfovibrio magneticus str. Maddingley MBC34 obtained from a metagenomic sequence of a methanogenic enrichment isolated from coal-seam formation water in Victoria, Australia.</title>
        <authorList>
            <person name="Greenfield P."/>
            <person name="Hendry P."/>
            <person name="Li D."/>
            <person name="Rosewarne C.P."/>
            <person name="Tran-Dinh N."/>
            <person name="Elbourne L.D.H."/>
            <person name="Paulsen I.T."/>
            <person name="Midgley D.J."/>
        </authorList>
    </citation>
    <scope>NUCLEOTIDE SEQUENCE [LARGE SCALE GENOMIC DNA]</scope>
    <source>
        <strain evidence="5">Maddingley MBC34</strain>
    </source>
</reference>
<feature type="non-terminal residue" evidence="4">
    <location>
        <position position="1"/>
    </location>
</feature>
<dbReference type="GO" id="GO:0016020">
    <property type="term" value="C:membrane"/>
    <property type="evidence" value="ECO:0007669"/>
    <property type="project" value="InterPro"/>
</dbReference>
<dbReference type="Gene3D" id="1.10.287.950">
    <property type="entry name" value="Methyl-accepting chemotaxis protein"/>
    <property type="match status" value="1"/>
</dbReference>
<proteinExistence type="predicted"/>